<reference evidence="1 2" key="1">
    <citation type="submission" date="2024-04" db="EMBL/GenBank/DDBJ databases">
        <authorList>
            <person name="Rising A."/>
            <person name="Reimegard J."/>
            <person name="Sonavane S."/>
            <person name="Akerstrom W."/>
            <person name="Nylinder S."/>
            <person name="Hedman E."/>
            <person name="Kallberg Y."/>
        </authorList>
    </citation>
    <scope>NUCLEOTIDE SEQUENCE [LARGE SCALE GENOMIC DNA]</scope>
</reference>
<feature type="non-terminal residue" evidence="1">
    <location>
        <position position="1"/>
    </location>
</feature>
<comment type="caution">
    <text evidence="1">The sequence shown here is derived from an EMBL/GenBank/DDBJ whole genome shotgun (WGS) entry which is preliminary data.</text>
</comment>
<evidence type="ECO:0000313" key="1">
    <source>
        <dbReference type="EMBL" id="CAL1261471.1"/>
    </source>
</evidence>
<dbReference type="Proteomes" id="UP001497382">
    <property type="component" value="Unassembled WGS sequence"/>
</dbReference>
<proteinExistence type="predicted"/>
<organism evidence="1 2">
    <name type="scientific">Larinioides sclopetarius</name>
    <dbReference type="NCBI Taxonomy" id="280406"/>
    <lineage>
        <taxon>Eukaryota</taxon>
        <taxon>Metazoa</taxon>
        <taxon>Ecdysozoa</taxon>
        <taxon>Arthropoda</taxon>
        <taxon>Chelicerata</taxon>
        <taxon>Arachnida</taxon>
        <taxon>Araneae</taxon>
        <taxon>Araneomorphae</taxon>
        <taxon>Entelegynae</taxon>
        <taxon>Araneoidea</taxon>
        <taxon>Araneidae</taxon>
        <taxon>Larinioides</taxon>
    </lineage>
</organism>
<dbReference type="AlphaFoldDB" id="A0AAV1YS05"/>
<dbReference type="EMBL" id="CAXIEN010000002">
    <property type="protein sequence ID" value="CAL1261471.1"/>
    <property type="molecule type" value="Genomic_DNA"/>
</dbReference>
<sequence length="58" mass="6952">RILGFLQLLQQMQKTIPFYAVVTTQDKLEQLGVPFWLTGRKRNKKCYPENRFPRLLTK</sequence>
<evidence type="ECO:0000313" key="2">
    <source>
        <dbReference type="Proteomes" id="UP001497382"/>
    </source>
</evidence>
<gene>
    <name evidence="1" type="ORF">LARSCL_LOCUS415</name>
</gene>
<accession>A0AAV1YS05</accession>
<protein>
    <submittedName>
        <fullName evidence="1">Uncharacterized protein</fullName>
    </submittedName>
</protein>
<keyword evidence="2" id="KW-1185">Reference proteome</keyword>
<name>A0AAV1YS05_9ARAC</name>